<dbReference type="EMBL" id="AP029612">
    <property type="protein sequence ID" value="BFG71166.1"/>
    <property type="molecule type" value="Genomic_DNA"/>
</dbReference>
<evidence type="ECO:0000313" key="3">
    <source>
        <dbReference type="EMBL" id="BFG71166.1"/>
    </source>
</evidence>
<keyword evidence="2" id="KW-0732">Signal</keyword>
<evidence type="ECO:0008006" key="4">
    <source>
        <dbReference type="Google" id="ProtNLM"/>
    </source>
</evidence>
<evidence type="ECO:0000256" key="2">
    <source>
        <dbReference type="SAM" id="SignalP"/>
    </source>
</evidence>
<feature type="chain" id="PRO_5043411865" description="DUF3300 domain-containing protein" evidence="2">
    <location>
        <begin position="21"/>
        <end position="152"/>
    </location>
</feature>
<feature type="signal peptide" evidence="2">
    <location>
        <begin position="1"/>
        <end position="20"/>
    </location>
</feature>
<gene>
    <name evidence="3" type="ORF">KACHI17_20470</name>
</gene>
<feature type="compositionally biased region" description="Gly residues" evidence="1">
    <location>
        <begin position="141"/>
        <end position="152"/>
    </location>
</feature>
<sequence>MKKTLFLLLITFGWMSQQHADAQIRINANINIGSQPLWGPVGYDHVDYYYMPDIDVYYYVPERRFIYLDGGRWIFAASLPGRYRGYDLYASPKIVINEPRPYLRADVYRVKYKNWKGPKQIVIRDSDDDRYRNHPGRGHGRGNGNGKGKNKG</sequence>
<dbReference type="RefSeq" id="WP_353548801.1">
    <property type="nucleotide sequence ID" value="NZ_AP029612.1"/>
</dbReference>
<name>A0AAT9GKH5_9BACT</name>
<protein>
    <recommendedName>
        <fullName evidence="4">DUF3300 domain-containing protein</fullName>
    </recommendedName>
</protein>
<organism evidence="3">
    <name type="scientific">Sediminibacterium sp. KACHI17</name>
    <dbReference type="NCBI Taxonomy" id="1751071"/>
    <lineage>
        <taxon>Bacteria</taxon>
        <taxon>Pseudomonadati</taxon>
        <taxon>Bacteroidota</taxon>
        <taxon>Chitinophagia</taxon>
        <taxon>Chitinophagales</taxon>
        <taxon>Chitinophagaceae</taxon>
        <taxon>Sediminibacterium</taxon>
    </lineage>
</organism>
<feature type="region of interest" description="Disordered" evidence="1">
    <location>
        <begin position="126"/>
        <end position="152"/>
    </location>
</feature>
<reference evidence="3" key="1">
    <citation type="submission" date="2024-02" db="EMBL/GenBank/DDBJ databases">
        <title>Sediminibacterium planktonica sp. nov. and Sediminibacterium longus sp. nov., isolated from surface lake and river water.</title>
        <authorList>
            <person name="Watanabe K."/>
            <person name="Takemine S."/>
            <person name="Ishii Y."/>
            <person name="Ogata Y."/>
            <person name="Shindo C."/>
            <person name="Suda W."/>
        </authorList>
    </citation>
    <scope>NUCLEOTIDE SEQUENCE</scope>
    <source>
        <strain evidence="3">KACHI17</strain>
    </source>
</reference>
<dbReference type="AlphaFoldDB" id="A0AAT9GKH5"/>
<evidence type="ECO:0000256" key="1">
    <source>
        <dbReference type="SAM" id="MobiDB-lite"/>
    </source>
</evidence>
<proteinExistence type="predicted"/>
<accession>A0AAT9GKH5</accession>